<dbReference type="Proteomes" id="UP000585272">
    <property type="component" value="Unassembled WGS sequence"/>
</dbReference>
<evidence type="ECO:0000256" key="10">
    <source>
        <dbReference type="ARBA" id="ARBA00053030"/>
    </source>
</evidence>
<dbReference type="EMBL" id="JACHNU010000002">
    <property type="protein sequence ID" value="MBB4662741.1"/>
    <property type="molecule type" value="Genomic_DNA"/>
</dbReference>
<keyword evidence="6" id="KW-0119">Carbohydrate metabolism</keyword>
<evidence type="ECO:0000259" key="13">
    <source>
        <dbReference type="Pfam" id="PF00723"/>
    </source>
</evidence>
<dbReference type="EC" id="3.2.1.28" evidence="3"/>
<dbReference type="RefSeq" id="WP_183342150.1">
    <property type="nucleotide sequence ID" value="NZ_JACHNU010000002.1"/>
</dbReference>
<evidence type="ECO:0000256" key="7">
    <source>
        <dbReference type="ARBA" id="ARBA00023295"/>
    </source>
</evidence>
<dbReference type="Gene3D" id="1.50.10.10">
    <property type="match status" value="1"/>
</dbReference>
<dbReference type="PANTHER" id="PTHR31616">
    <property type="entry name" value="TREHALASE"/>
    <property type="match status" value="1"/>
</dbReference>
<comment type="catalytic activity">
    <reaction evidence="1">
        <text>alpha,alpha-trehalose + H2O = alpha-D-glucose + beta-D-glucose</text>
        <dbReference type="Rhea" id="RHEA:32675"/>
        <dbReference type="ChEBI" id="CHEBI:15377"/>
        <dbReference type="ChEBI" id="CHEBI:15903"/>
        <dbReference type="ChEBI" id="CHEBI:16551"/>
        <dbReference type="ChEBI" id="CHEBI:17925"/>
        <dbReference type="EC" id="3.2.1.28"/>
    </reaction>
</comment>
<feature type="compositionally biased region" description="Basic residues" evidence="12">
    <location>
        <begin position="8"/>
        <end position="30"/>
    </location>
</feature>
<feature type="domain" description="GH15-like" evidence="13">
    <location>
        <begin position="276"/>
        <end position="635"/>
    </location>
</feature>
<dbReference type="GO" id="GO:0005993">
    <property type="term" value="P:trehalose catabolic process"/>
    <property type="evidence" value="ECO:0007669"/>
    <property type="project" value="UniProtKB-ARBA"/>
</dbReference>
<dbReference type="InterPro" id="IPR012341">
    <property type="entry name" value="6hp_glycosidase-like_sf"/>
</dbReference>
<reference evidence="15 16" key="1">
    <citation type="submission" date="2020-08" db="EMBL/GenBank/DDBJ databases">
        <title>Genomic Encyclopedia of Archaeal and Bacterial Type Strains, Phase II (KMG-II): from individual species to whole genera.</title>
        <authorList>
            <person name="Goeker M."/>
        </authorList>
    </citation>
    <scope>NUCLEOTIDE SEQUENCE [LARGE SCALE GENOMIC DNA]</scope>
    <source>
        <strain evidence="15 16">DSM 23288</strain>
    </source>
</reference>
<evidence type="ECO:0000256" key="2">
    <source>
        <dbReference type="ARBA" id="ARBA00006188"/>
    </source>
</evidence>
<dbReference type="Pfam" id="PF00723">
    <property type="entry name" value="Glyco_hydro_15"/>
    <property type="match status" value="1"/>
</dbReference>
<evidence type="ECO:0000259" key="14">
    <source>
        <dbReference type="Pfam" id="PF19291"/>
    </source>
</evidence>
<evidence type="ECO:0000313" key="16">
    <source>
        <dbReference type="Proteomes" id="UP000585272"/>
    </source>
</evidence>
<feature type="region of interest" description="Disordered" evidence="12">
    <location>
        <begin position="1"/>
        <end position="39"/>
    </location>
</feature>
<dbReference type="InterPro" id="IPR045582">
    <property type="entry name" value="Trehalase-like_N"/>
</dbReference>
<keyword evidence="5" id="KW-0378">Hydrolase</keyword>
<comment type="similarity">
    <text evidence="2">Belongs to the glycosyl hydrolase 15 family.</text>
</comment>
<protein>
    <recommendedName>
        <fullName evidence="4">Trehalase</fullName>
        <ecNumber evidence="3">3.2.1.28</ecNumber>
    </recommendedName>
    <alternativeName>
        <fullName evidence="8">Alpha,alpha-trehalase</fullName>
    </alternativeName>
    <alternativeName>
        <fullName evidence="9">Alpha,alpha-trehalose glucohydrolase</fullName>
    </alternativeName>
</protein>
<dbReference type="InterPro" id="IPR008928">
    <property type="entry name" value="6-hairpin_glycosidase_sf"/>
</dbReference>
<evidence type="ECO:0000256" key="1">
    <source>
        <dbReference type="ARBA" id="ARBA00001576"/>
    </source>
</evidence>
<sequence>MSETAPARRARTGQRTPPRRRPRANARRRREPASSPFPPIGDYAFISDCHTGALIAPDGTIEWLCAPRFDAPSVFGCLLDRGAGGFRLGPYGTTVPGARRYEPGTMIVETTWMTQSGWVVVRDALAIGPWGEHNGIDGTRTRPPTDEDAEHVLVRTIECIQGSVQIEMICEPMFDYAREPAEWTVVGDGYDAVDAHHHTGSLRLMSDLRIGIEGNRARARHTLQEGETRYVALSWAHDLHGPSTAEQASAMLARTSHFWRDWLDDGHFPDHPWRVHLQRSALVLKGLTYAPTGALVAALTTSLPESPGGERNWDYRYTWMRDATFTLWGLHALGLDWEADDFMQFVADVPRNEDGSLQIMYGIGGEKELTESTLDHLTGYEGARPVRIGNGAFDQRQNDVFGAVLDSVYLHTKARGHLPQRLWPVLEAQVRCAIDVWDRPDQGIWEARGAPRHYVSSKLMCWVALDRGARLAEIHGEPGLAAEWQAIADQIKADILEHGVRDGIFRQHYETDALDASVLLIPLVRFLPPDDERVRATVRAIAKELTVHGFVLRYRTEETDDGLHGEEGSFLICSFWLVAALEEIGEHRRAKALLERLLANASPLKLYAEELDPHSGRQLGNYPQAFTHLALINAIMHVIEGEGGAL</sequence>
<comment type="caution">
    <text evidence="15">The sequence shown here is derived from an EMBL/GenBank/DDBJ whole genome shotgun (WGS) entry which is preliminary data.</text>
</comment>
<evidence type="ECO:0000313" key="15">
    <source>
        <dbReference type="EMBL" id="MBB4662741.1"/>
    </source>
</evidence>
<name>A0A840IET8_9ACTN</name>
<comment type="cofactor">
    <cofactor evidence="10">
        <name>phosphate</name>
        <dbReference type="ChEBI" id="CHEBI:43474"/>
    </cofactor>
</comment>
<evidence type="ECO:0000256" key="6">
    <source>
        <dbReference type="ARBA" id="ARBA00023277"/>
    </source>
</evidence>
<evidence type="ECO:0000256" key="11">
    <source>
        <dbReference type="ARBA" id="ARBA00060615"/>
    </source>
</evidence>
<evidence type="ECO:0000256" key="9">
    <source>
        <dbReference type="ARBA" id="ARBA00031637"/>
    </source>
</evidence>
<dbReference type="InterPro" id="IPR011613">
    <property type="entry name" value="GH15-like"/>
</dbReference>
<keyword evidence="16" id="KW-1185">Reference proteome</keyword>
<evidence type="ECO:0000256" key="3">
    <source>
        <dbReference type="ARBA" id="ARBA00012757"/>
    </source>
</evidence>
<dbReference type="FunFam" id="1.50.10.10:FF:000005">
    <property type="entry name" value="Glycosyl hydrolase, glucoamylase"/>
    <property type="match status" value="1"/>
</dbReference>
<dbReference type="Pfam" id="PF19291">
    <property type="entry name" value="TREH_N"/>
    <property type="match status" value="1"/>
</dbReference>
<dbReference type="GO" id="GO:0004555">
    <property type="term" value="F:alpha,alpha-trehalase activity"/>
    <property type="evidence" value="ECO:0007669"/>
    <property type="project" value="UniProtKB-EC"/>
</dbReference>
<comment type="pathway">
    <text evidence="11">Glycan degradation; trehalose degradation; D-glucose from alpha,alpha-trehalose: step 1/1.</text>
</comment>
<keyword evidence="7" id="KW-0326">Glycosidase</keyword>
<evidence type="ECO:0000256" key="12">
    <source>
        <dbReference type="SAM" id="MobiDB-lite"/>
    </source>
</evidence>
<organism evidence="15 16">
    <name type="scientific">Conexibacter arvalis</name>
    <dbReference type="NCBI Taxonomy" id="912552"/>
    <lineage>
        <taxon>Bacteria</taxon>
        <taxon>Bacillati</taxon>
        <taxon>Actinomycetota</taxon>
        <taxon>Thermoleophilia</taxon>
        <taxon>Solirubrobacterales</taxon>
        <taxon>Conexibacteraceae</taxon>
        <taxon>Conexibacter</taxon>
    </lineage>
</organism>
<evidence type="ECO:0000256" key="4">
    <source>
        <dbReference type="ARBA" id="ARBA00019905"/>
    </source>
</evidence>
<accession>A0A840IET8</accession>
<dbReference type="AlphaFoldDB" id="A0A840IET8"/>
<proteinExistence type="inferred from homology"/>
<feature type="domain" description="Trehalase-like N-terminal" evidence="14">
    <location>
        <begin position="38"/>
        <end position="113"/>
    </location>
</feature>
<gene>
    <name evidence="15" type="ORF">BDZ31_002327</name>
</gene>
<evidence type="ECO:0000256" key="5">
    <source>
        <dbReference type="ARBA" id="ARBA00022801"/>
    </source>
</evidence>
<evidence type="ECO:0000256" key="8">
    <source>
        <dbReference type="ARBA" id="ARBA00030473"/>
    </source>
</evidence>
<dbReference type="SUPFAM" id="SSF48208">
    <property type="entry name" value="Six-hairpin glycosidases"/>
    <property type="match status" value="1"/>
</dbReference>
<dbReference type="PANTHER" id="PTHR31616:SF10">
    <property type="entry name" value="TREHALASE"/>
    <property type="match status" value="1"/>
</dbReference>